<proteinExistence type="inferred from homology"/>
<dbReference type="EMBL" id="BMFD01000002">
    <property type="protein sequence ID" value="GGC30725.1"/>
    <property type="molecule type" value="Genomic_DNA"/>
</dbReference>
<dbReference type="Proteomes" id="UP000635885">
    <property type="component" value="Unassembled WGS sequence"/>
</dbReference>
<gene>
    <name evidence="4" type="ORF">GCM10010993_07090</name>
</gene>
<accession>A0ABQ1LZ65</accession>
<dbReference type="PANTHER" id="PTHR30244">
    <property type="entry name" value="TRANSAMINASE"/>
    <property type="match status" value="1"/>
</dbReference>
<dbReference type="GO" id="GO:0008483">
    <property type="term" value="F:transaminase activity"/>
    <property type="evidence" value="ECO:0007669"/>
    <property type="project" value="UniProtKB-KW"/>
</dbReference>
<evidence type="ECO:0000256" key="2">
    <source>
        <dbReference type="ARBA" id="ARBA00037999"/>
    </source>
</evidence>
<evidence type="ECO:0000313" key="5">
    <source>
        <dbReference type="Proteomes" id="UP000635885"/>
    </source>
</evidence>
<organism evidence="4 5">
    <name type="scientific">Belliella aquatica</name>
    <dbReference type="NCBI Taxonomy" id="1323734"/>
    <lineage>
        <taxon>Bacteria</taxon>
        <taxon>Pseudomonadati</taxon>
        <taxon>Bacteroidota</taxon>
        <taxon>Cytophagia</taxon>
        <taxon>Cytophagales</taxon>
        <taxon>Cyclobacteriaceae</taxon>
        <taxon>Belliella</taxon>
    </lineage>
</organism>
<protein>
    <submittedName>
        <fullName evidence="4">Glutamine--scyllo-inositol aminotransferase</fullName>
    </submittedName>
</protein>
<evidence type="ECO:0000256" key="3">
    <source>
        <dbReference type="RuleBase" id="RU004508"/>
    </source>
</evidence>
<keyword evidence="4" id="KW-0808">Transferase</keyword>
<comment type="caution">
    <text evidence="4">The sequence shown here is derived from an EMBL/GenBank/DDBJ whole genome shotgun (WGS) entry which is preliminary data.</text>
</comment>
<dbReference type="SUPFAM" id="SSF53383">
    <property type="entry name" value="PLP-dependent transferases"/>
    <property type="match status" value="1"/>
</dbReference>
<reference evidence="5" key="1">
    <citation type="journal article" date="2019" name="Int. J. Syst. Evol. Microbiol.">
        <title>The Global Catalogue of Microorganisms (GCM) 10K type strain sequencing project: providing services to taxonomists for standard genome sequencing and annotation.</title>
        <authorList>
            <consortium name="The Broad Institute Genomics Platform"/>
            <consortium name="The Broad Institute Genome Sequencing Center for Infectious Disease"/>
            <person name="Wu L."/>
            <person name="Ma J."/>
        </authorList>
    </citation>
    <scope>NUCLEOTIDE SEQUENCE [LARGE SCALE GENOMIC DNA]</scope>
    <source>
        <strain evidence="5">CGMCC 1.12479</strain>
    </source>
</reference>
<dbReference type="InterPro" id="IPR000653">
    <property type="entry name" value="DegT/StrS_aminotransferase"/>
</dbReference>
<dbReference type="RefSeq" id="WP_188439774.1">
    <property type="nucleotide sequence ID" value="NZ_BMFD01000002.1"/>
</dbReference>
<comment type="similarity">
    <text evidence="2 3">Belongs to the DegT/DnrJ/EryC1 family.</text>
</comment>
<keyword evidence="4" id="KW-0032">Aminotransferase</keyword>
<evidence type="ECO:0000313" key="4">
    <source>
        <dbReference type="EMBL" id="GGC30725.1"/>
    </source>
</evidence>
<dbReference type="Pfam" id="PF01041">
    <property type="entry name" value="DegT_DnrJ_EryC1"/>
    <property type="match status" value="1"/>
</dbReference>
<dbReference type="Gene3D" id="3.40.640.10">
    <property type="entry name" value="Type I PLP-dependent aspartate aminotransferase-like (Major domain)"/>
    <property type="match status" value="1"/>
</dbReference>
<dbReference type="CDD" id="cd00616">
    <property type="entry name" value="AHBA_syn"/>
    <property type="match status" value="1"/>
</dbReference>
<keyword evidence="5" id="KW-1185">Reference proteome</keyword>
<dbReference type="InterPro" id="IPR015424">
    <property type="entry name" value="PyrdxlP-dep_Trfase"/>
</dbReference>
<keyword evidence="1 3" id="KW-0663">Pyridoxal phosphate</keyword>
<sequence>MQAKIPFLDLSRFSESIQIKLKEKFSELLEKGVFSGSEEISRLEENLQKYLDAPFLSTCSNGTDALEIALRVLNIGPGDEVIVPALSWVSTAEVVVLCGAKPVFIDTNADGLIDLSLLDQVWTPQTKAIIPVHLYGKMVDMPALIAWAKSKKIQVIEDAAQAFGAFHENISAGLFGDIGCFSFYPTKNLGALGEAGALVTKDKTIAEQIQVMINHGQEKRDHHVAIGRNARIDTLQAGFLNILLPYFENWQQHRKALAGIYLEELQSLKWLSLPEGLEKSSHNAHLFTVQCKERNQLKTFLEAQGIGTAIHYPNIIPRMKPYHVDKHFPESHRISEQVMSLPLNPFLTQEEVYRICSAIKGFNFNQDF</sequence>
<dbReference type="PANTHER" id="PTHR30244:SF36">
    <property type="entry name" value="3-OXO-GLUCOSE-6-PHOSPHATE:GLUTAMATE AMINOTRANSFERASE"/>
    <property type="match status" value="1"/>
</dbReference>
<dbReference type="InterPro" id="IPR015421">
    <property type="entry name" value="PyrdxlP-dep_Trfase_major"/>
</dbReference>
<evidence type="ECO:0000256" key="1">
    <source>
        <dbReference type="ARBA" id="ARBA00022898"/>
    </source>
</evidence>
<dbReference type="InterPro" id="IPR015422">
    <property type="entry name" value="PyrdxlP-dep_Trfase_small"/>
</dbReference>
<name>A0ABQ1LZ65_9BACT</name>
<dbReference type="Gene3D" id="3.90.1150.10">
    <property type="entry name" value="Aspartate Aminotransferase, domain 1"/>
    <property type="match status" value="1"/>
</dbReference>
<dbReference type="PIRSF" id="PIRSF000390">
    <property type="entry name" value="PLP_StrS"/>
    <property type="match status" value="1"/>
</dbReference>